<gene>
    <name evidence="1" type="ORF">LCGC14_2610580</name>
</gene>
<evidence type="ECO:0000313" key="1">
    <source>
        <dbReference type="EMBL" id="KKL04987.1"/>
    </source>
</evidence>
<dbReference type="AlphaFoldDB" id="A0A0F9ATM5"/>
<comment type="caution">
    <text evidence="1">The sequence shown here is derived from an EMBL/GenBank/DDBJ whole genome shotgun (WGS) entry which is preliminary data.</text>
</comment>
<name>A0A0F9ATM5_9ZZZZ</name>
<accession>A0A0F9ATM5</accession>
<sequence>AYQIRPYTIEKIMAMNPEELALFHLSGKFKSSNEQKSK</sequence>
<feature type="non-terminal residue" evidence="1">
    <location>
        <position position="1"/>
    </location>
</feature>
<dbReference type="EMBL" id="LAZR01044307">
    <property type="protein sequence ID" value="KKL04987.1"/>
    <property type="molecule type" value="Genomic_DNA"/>
</dbReference>
<organism evidence="1">
    <name type="scientific">marine sediment metagenome</name>
    <dbReference type="NCBI Taxonomy" id="412755"/>
    <lineage>
        <taxon>unclassified sequences</taxon>
        <taxon>metagenomes</taxon>
        <taxon>ecological metagenomes</taxon>
    </lineage>
</organism>
<proteinExistence type="predicted"/>
<protein>
    <submittedName>
        <fullName evidence="1">Uncharacterized protein</fullName>
    </submittedName>
</protein>
<reference evidence="1" key="1">
    <citation type="journal article" date="2015" name="Nature">
        <title>Complex archaea that bridge the gap between prokaryotes and eukaryotes.</title>
        <authorList>
            <person name="Spang A."/>
            <person name="Saw J.H."/>
            <person name="Jorgensen S.L."/>
            <person name="Zaremba-Niedzwiedzka K."/>
            <person name="Martijn J."/>
            <person name="Lind A.E."/>
            <person name="van Eijk R."/>
            <person name="Schleper C."/>
            <person name="Guy L."/>
            <person name="Ettema T.J."/>
        </authorList>
    </citation>
    <scope>NUCLEOTIDE SEQUENCE</scope>
</reference>